<dbReference type="PANTHER" id="PTHR40032:SF1">
    <property type="entry name" value="EXPORTED PROTEIN"/>
    <property type="match status" value="1"/>
</dbReference>
<dbReference type="Proteomes" id="UP000829401">
    <property type="component" value="Chromosome"/>
</dbReference>
<accession>T0CZP7</accession>
<dbReference type="AlphaFoldDB" id="T0CZP7"/>
<reference evidence="3" key="1">
    <citation type="journal article" date="2022" name="G3 (Bethesda)">
        <title>Unveiling the complete genome sequence of Alicyclobacillus acidoterrestris DSM 3922T, a taint-producing strain.</title>
        <authorList>
            <person name="Leonardo I.C."/>
            <person name="Barreto Crespo M.T."/>
            <person name="Gaspar F.B."/>
        </authorList>
    </citation>
    <scope>NUCLEOTIDE SEQUENCE [LARGE SCALE GENOMIC DNA]</scope>
    <source>
        <strain evidence="3">DSM 3922</strain>
    </source>
</reference>
<dbReference type="KEGG" id="aaco:K1I37_04660"/>
<dbReference type="InterPro" id="IPR024301">
    <property type="entry name" value="Amidase_6"/>
</dbReference>
<organism evidence="2 3">
    <name type="scientific">Alicyclobacillus acidoterrestris (strain ATCC 49025 / DSM 3922 / CIP 106132 / NCIMB 13137 / GD3B)</name>
    <dbReference type="NCBI Taxonomy" id="1356854"/>
    <lineage>
        <taxon>Bacteria</taxon>
        <taxon>Bacillati</taxon>
        <taxon>Bacillota</taxon>
        <taxon>Bacilli</taxon>
        <taxon>Bacillales</taxon>
        <taxon>Alicyclobacillaceae</taxon>
        <taxon>Alicyclobacillus</taxon>
    </lineage>
</organism>
<dbReference type="STRING" id="1356854.N007_01340"/>
<feature type="domain" description="Putative amidase" evidence="1">
    <location>
        <begin position="159"/>
        <end position="302"/>
    </location>
</feature>
<name>T0CZP7_ALIAG</name>
<dbReference type="eggNOG" id="COG2304">
    <property type="taxonomic scope" value="Bacteria"/>
</dbReference>
<dbReference type="EMBL" id="CP080467">
    <property type="protein sequence ID" value="UNO49806.1"/>
    <property type="molecule type" value="Genomic_DNA"/>
</dbReference>
<evidence type="ECO:0000313" key="3">
    <source>
        <dbReference type="Proteomes" id="UP000829401"/>
    </source>
</evidence>
<keyword evidence="3" id="KW-1185">Reference proteome</keyword>
<protein>
    <submittedName>
        <fullName evidence="2">Amidase domain-containing protein</fullName>
    </submittedName>
</protein>
<proteinExistence type="predicted"/>
<sequence>MKSCLEAVRQYFDARTQNWLAKDERLFGEMMPAGERPQWLARTVHQAERKRRAYLAQGKRLARAHTKIDILEMQASKDKMTVRVTVLETICWAYIEAHTPAVECRRIVHRQVWVYSESAWRLQTAEETSDGQSFLQEDVGPRLAEDLRTPKRPMRNLVYDRVRATRYADVWWDGFNPRYPKLADDCTNFISQCIHAGGVPMTKIGDKQNGWWVGNGKSKGSWSYTWTTSNALYHYVLREVGGKRVPSPSDLKMGDLIFYDWEGTGTFHHSTIITDFDDAGYPLVNAHTDPSYHRPFTYYDSRAWTEQTRYAFVHLPDNLSG</sequence>
<evidence type="ECO:0000259" key="1">
    <source>
        <dbReference type="Pfam" id="PF12671"/>
    </source>
</evidence>
<evidence type="ECO:0000313" key="2">
    <source>
        <dbReference type="EMBL" id="UNO49806.1"/>
    </source>
</evidence>
<dbReference type="OrthoDB" id="9812429at2"/>
<dbReference type="Pfam" id="PF12671">
    <property type="entry name" value="Amidase_6"/>
    <property type="match status" value="1"/>
</dbReference>
<dbReference type="PANTHER" id="PTHR40032">
    <property type="entry name" value="EXPORTED PROTEIN-RELATED"/>
    <property type="match status" value="1"/>
</dbReference>
<dbReference type="RefSeq" id="WP_021297869.1">
    <property type="nucleotide sequence ID" value="NZ_AURB01000164.1"/>
</dbReference>
<accession>A0A9E7CZ47</accession>
<gene>
    <name evidence="2" type="ORF">K1I37_04660</name>
</gene>